<evidence type="ECO:0000256" key="2">
    <source>
        <dbReference type="ARBA" id="ARBA00022448"/>
    </source>
</evidence>
<feature type="transmembrane region" description="Helical" evidence="7">
    <location>
        <begin position="14"/>
        <end position="32"/>
    </location>
</feature>
<keyword evidence="6 7" id="KW-0472">Membrane</keyword>
<dbReference type="Gene3D" id="1.10.1760.20">
    <property type="match status" value="1"/>
</dbReference>
<feature type="transmembrane region" description="Helical" evidence="7">
    <location>
        <begin position="74"/>
        <end position="99"/>
    </location>
</feature>
<evidence type="ECO:0000256" key="7">
    <source>
        <dbReference type="SAM" id="Phobius"/>
    </source>
</evidence>
<dbReference type="InterPro" id="IPR002751">
    <property type="entry name" value="CbiM/NikMN"/>
</dbReference>
<evidence type="ECO:0000256" key="1">
    <source>
        <dbReference type="ARBA" id="ARBA00004651"/>
    </source>
</evidence>
<dbReference type="GO" id="GO:0005886">
    <property type="term" value="C:plasma membrane"/>
    <property type="evidence" value="ECO:0007669"/>
    <property type="project" value="UniProtKB-SubCell"/>
</dbReference>
<keyword evidence="5 7" id="KW-1133">Transmembrane helix</keyword>
<accession>A0A6L7G7X7</accession>
<comment type="caution">
    <text evidence="8">The sequence shown here is derived from an EMBL/GenBank/DDBJ whole genome shotgun (WGS) entry which is preliminary data.</text>
</comment>
<dbReference type="Proteomes" id="UP000477911">
    <property type="component" value="Unassembled WGS sequence"/>
</dbReference>
<organism evidence="8 9">
    <name type="scientific">Pseudooceanicola albus</name>
    <dbReference type="NCBI Taxonomy" id="2692189"/>
    <lineage>
        <taxon>Bacteria</taxon>
        <taxon>Pseudomonadati</taxon>
        <taxon>Pseudomonadota</taxon>
        <taxon>Alphaproteobacteria</taxon>
        <taxon>Rhodobacterales</taxon>
        <taxon>Paracoccaceae</taxon>
        <taxon>Pseudooceanicola</taxon>
    </lineage>
</organism>
<sequence length="224" mass="23411">MHIEPGVVEGAKILLSYATGAGAAGLALQLARQTARQEAALLPLLSRSALATALVLGAFQVLPHYPVGVSEVHLILGSTLFLLLGAGPTALGLALGLLIQGLIFAPFDLPQYGMNLTTLIVPLWALQRLAGRIVAPGTAYRDVTAPQAAKLSAAYQAGIVGWVAFWSLYGQGVNAATCAAIATFALAYLPVIAIELALDTVLLGALRRSDRLRPTLLQRRLSRG</sequence>
<reference evidence="8 9" key="1">
    <citation type="submission" date="2019-12" db="EMBL/GenBank/DDBJ databases">
        <authorList>
            <person name="Li M."/>
        </authorList>
    </citation>
    <scope>NUCLEOTIDE SEQUENCE [LARGE SCALE GENOMIC DNA]</scope>
    <source>
        <strain evidence="8 9">GBMRC 2024</strain>
    </source>
</reference>
<evidence type="ECO:0000256" key="5">
    <source>
        <dbReference type="ARBA" id="ARBA00022989"/>
    </source>
</evidence>
<evidence type="ECO:0000256" key="3">
    <source>
        <dbReference type="ARBA" id="ARBA00022475"/>
    </source>
</evidence>
<comment type="subcellular location">
    <subcellularLocation>
        <location evidence="1">Cell membrane</location>
        <topology evidence="1">Multi-pass membrane protein</topology>
    </subcellularLocation>
</comment>
<proteinExistence type="predicted"/>
<keyword evidence="4 7" id="KW-0812">Transmembrane</keyword>
<feature type="transmembrane region" description="Helical" evidence="7">
    <location>
        <begin position="181"/>
        <end position="206"/>
    </location>
</feature>
<dbReference type="EMBL" id="WUMU01000019">
    <property type="protein sequence ID" value="MXN19516.1"/>
    <property type="molecule type" value="Genomic_DNA"/>
</dbReference>
<gene>
    <name evidence="8" type="ORF">GR170_16920</name>
</gene>
<protein>
    <submittedName>
        <fullName evidence="8">Cobalt transporter</fullName>
    </submittedName>
</protein>
<keyword evidence="9" id="KW-1185">Reference proteome</keyword>
<evidence type="ECO:0000313" key="8">
    <source>
        <dbReference type="EMBL" id="MXN19516.1"/>
    </source>
</evidence>
<dbReference type="RefSeq" id="WP_160895645.1">
    <property type="nucleotide sequence ID" value="NZ_WUMU01000019.1"/>
</dbReference>
<keyword evidence="3" id="KW-1003">Cell membrane</keyword>
<evidence type="ECO:0000256" key="6">
    <source>
        <dbReference type="ARBA" id="ARBA00023136"/>
    </source>
</evidence>
<feature type="transmembrane region" description="Helical" evidence="7">
    <location>
        <begin position="151"/>
        <end position="169"/>
    </location>
</feature>
<evidence type="ECO:0000256" key="4">
    <source>
        <dbReference type="ARBA" id="ARBA00022692"/>
    </source>
</evidence>
<evidence type="ECO:0000313" key="9">
    <source>
        <dbReference type="Proteomes" id="UP000477911"/>
    </source>
</evidence>
<keyword evidence="2" id="KW-0813">Transport</keyword>
<name>A0A6L7G7X7_9RHOB</name>
<dbReference type="GO" id="GO:0000041">
    <property type="term" value="P:transition metal ion transport"/>
    <property type="evidence" value="ECO:0007669"/>
    <property type="project" value="InterPro"/>
</dbReference>
<dbReference type="Pfam" id="PF01891">
    <property type="entry name" value="CbiM"/>
    <property type="match status" value="1"/>
</dbReference>
<feature type="transmembrane region" description="Helical" evidence="7">
    <location>
        <begin position="44"/>
        <end position="62"/>
    </location>
</feature>
<dbReference type="AlphaFoldDB" id="A0A6L7G7X7"/>